<protein>
    <submittedName>
        <fullName evidence="1">Primosomal protein N' (Replication factor Y)-superfamily II helicase</fullName>
    </submittedName>
</protein>
<keyword evidence="2" id="KW-1185">Reference proteome</keyword>
<name>A0A437LHU8_9BURK</name>
<dbReference type="RefSeq" id="WP_127683344.1">
    <property type="nucleotide sequence ID" value="NZ_SACM01000003.1"/>
</dbReference>
<accession>A0A437LHU8</accession>
<dbReference type="Proteomes" id="UP000288587">
    <property type="component" value="Unassembled WGS sequence"/>
</dbReference>
<dbReference type="GO" id="GO:0004386">
    <property type="term" value="F:helicase activity"/>
    <property type="evidence" value="ECO:0007669"/>
    <property type="project" value="UniProtKB-KW"/>
</dbReference>
<keyword evidence="1" id="KW-0547">Nucleotide-binding</keyword>
<dbReference type="OrthoDB" id="3182597at2"/>
<keyword evidence="1" id="KW-0378">Hydrolase</keyword>
<evidence type="ECO:0000313" key="2">
    <source>
        <dbReference type="Proteomes" id="UP000288587"/>
    </source>
</evidence>
<gene>
    <name evidence="1" type="ORF">EOD73_12535</name>
</gene>
<organism evidence="1 2">
    <name type="scientific">Inhella crocodyli</name>
    <dbReference type="NCBI Taxonomy" id="2499851"/>
    <lineage>
        <taxon>Bacteria</taxon>
        <taxon>Pseudomonadati</taxon>
        <taxon>Pseudomonadota</taxon>
        <taxon>Betaproteobacteria</taxon>
        <taxon>Burkholderiales</taxon>
        <taxon>Sphaerotilaceae</taxon>
        <taxon>Inhella</taxon>
    </lineage>
</organism>
<proteinExistence type="predicted"/>
<sequence>MPAHATTDPGTDATSAHQPPVCAGCGGLMRFEPRSGALACVACGGQTVLPEGGTVAREAALAEQDYEAALEQRAGNEPAIEPQVVTCPQCGAHTHFDPNVMASTCAFCTAPLSSVQAQAERLIRPQAVLPFRLDDAAARLAFQRWIDSRWFAPNALRQAVRAPEGLRGAYLPAWSFDARTDTAYAGDRGTHRVEVSARTDAQGRVVTERRTVTDWERVRGEVRHDFDDVIVAASNSLPASRDQVLGEVPVALLQPYDPALLAGFTVEAYQLGLRPAFATAREHFMLPVLREAVRRDIGGDEQRIVQMSPRFSEVRFRHLLLPVWLVHYRWQGERCQVVVNGHSGAVMGERPWSAWKIGSAVVLGLLAVALATWWSGLGQSF</sequence>
<dbReference type="EMBL" id="SACM01000003">
    <property type="protein sequence ID" value="RVT84941.1"/>
    <property type="molecule type" value="Genomic_DNA"/>
</dbReference>
<reference evidence="1 2" key="1">
    <citation type="submission" date="2019-01" db="EMBL/GenBank/DDBJ databases">
        <authorList>
            <person name="Chen W.-M."/>
        </authorList>
    </citation>
    <scope>NUCLEOTIDE SEQUENCE [LARGE SCALE GENOMIC DNA]</scope>
    <source>
        <strain evidence="1 2">CCP-18</strain>
    </source>
</reference>
<evidence type="ECO:0000313" key="1">
    <source>
        <dbReference type="EMBL" id="RVT84941.1"/>
    </source>
</evidence>
<comment type="caution">
    <text evidence="1">The sequence shown here is derived from an EMBL/GenBank/DDBJ whole genome shotgun (WGS) entry which is preliminary data.</text>
</comment>
<keyword evidence="1" id="KW-0067">ATP-binding</keyword>
<dbReference type="AlphaFoldDB" id="A0A437LHU8"/>
<keyword evidence="1" id="KW-0347">Helicase</keyword>